<feature type="compositionally biased region" description="Basic residues" evidence="2">
    <location>
        <begin position="1"/>
        <end position="16"/>
    </location>
</feature>
<dbReference type="PIRSF" id="PIRSF037226">
    <property type="entry name" value="Amidohydrolase_ACY1L2_prd"/>
    <property type="match status" value="1"/>
</dbReference>
<dbReference type="SUPFAM" id="SSF55031">
    <property type="entry name" value="Bacterial exopeptidase dimerisation domain"/>
    <property type="match status" value="1"/>
</dbReference>
<proteinExistence type="inferred from homology"/>
<dbReference type="Pfam" id="PF01546">
    <property type="entry name" value="Peptidase_M20"/>
    <property type="match status" value="1"/>
</dbReference>
<dbReference type="SUPFAM" id="SSF53187">
    <property type="entry name" value="Zn-dependent exopeptidases"/>
    <property type="match status" value="1"/>
</dbReference>
<dbReference type="InterPro" id="IPR011650">
    <property type="entry name" value="Peptidase_M20_dimer"/>
</dbReference>
<comment type="similarity">
    <text evidence="1">Belongs to the peptidase M20A family.</text>
</comment>
<dbReference type="Pfam" id="PF07687">
    <property type="entry name" value="M20_dimer"/>
    <property type="match status" value="1"/>
</dbReference>
<dbReference type="EMBL" id="BAAASE010000009">
    <property type="protein sequence ID" value="GAA2416584.1"/>
    <property type="molecule type" value="Genomic_DNA"/>
</dbReference>
<dbReference type="Gene3D" id="3.30.70.360">
    <property type="match status" value="1"/>
</dbReference>
<dbReference type="InterPro" id="IPR002933">
    <property type="entry name" value="Peptidase_M20"/>
</dbReference>
<dbReference type="PANTHER" id="PTHR30575:SF0">
    <property type="entry name" value="XAA-ARG DIPEPTIDASE"/>
    <property type="match status" value="1"/>
</dbReference>
<protein>
    <recommendedName>
        <fullName evidence="1">Peptidase M20 domain-containing protein 2</fullName>
    </recommendedName>
</protein>
<gene>
    <name evidence="4" type="ORF">GCM10010255_64160</name>
</gene>
<comment type="caution">
    <text evidence="4">The sequence shown here is derived from an EMBL/GenBank/DDBJ whole genome shotgun (WGS) entry which is preliminary data.</text>
</comment>
<evidence type="ECO:0000313" key="5">
    <source>
        <dbReference type="Proteomes" id="UP001499986"/>
    </source>
</evidence>
<organism evidence="4 5">
    <name type="scientific">Streptomyces coeruleofuscus</name>
    <dbReference type="NCBI Taxonomy" id="66879"/>
    <lineage>
        <taxon>Bacteria</taxon>
        <taxon>Bacillati</taxon>
        <taxon>Actinomycetota</taxon>
        <taxon>Actinomycetes</taxon>
        <taxon>Kitasatosporales</taxon>
        <taxon>Streptomycetaceae</taxon>
        <taxon>Streptomyces</taxon>
    </lineage>
</organism>
<dbReference type="NCBIfam" id="TIGR01891">
    <property type="entry name" value="amidohydrolases"/>
    <property type="match status" value="1"/>
</dbReference>
<dbReference type="Gene3D" id="3.40.630.10">
    <property type="entry name" value="Zn peptidases"/>
    <property type="match status" value="1"/>
</dbReference>
<sequence>MGARRVSPHRAVKPGRGHTAADAGEAPVDRTREDVHQAVREEVAVRADALWGVASRLHADPEYAFAEHRAAALLSGELERAGFAVERGVAGMPTAFTARSGRGRPAVALLLEYDALPGLGHACGHNLIAAAGLGAALAVGAVAEESAGSVLAVGTPAEEGGGGKALEVEAGVFDGVDAALMFHPGVYSWARAPLTAQVQYRVAFHGRAAHPTGNPTEGIDALAALVELFNVLAVLGRRLPEGSHVQGIVTQGGTATNIVPEYAEGLFGLRAATTPALEDLTDRLRECADGVARATGTTAEVERATVRYEHFRDSEALSERFAAHLSRAGIPLSPPVPGVYLGSSDIGNVSTRVPAIHPFVAIMDEDGSDHTPEFAEAAASPRAREVLVAATGALACTAVDVLLSEELREEAWARHRAARTG</sequence>
<evidence type="ECO:0000313" key="4">
    <source>
        <dbReference type="EMBL" id="GAA2416584.1"/>
    </source>
</evidence>
<keyword evidence="5" id="KW-1185">Reference proteome</keyword>
<dbReference type="Proteomes" id="UP001499986">
    <property type="component" value="Unassembled WGS sequence"/>
</dbReference>
<dbReference type="InterPro" id="IPR052030">
    <property type="entry name" value="Peptidase_M20/M20A_hydrolases"/>
</dbReference>
<dbReference type="InterPro" id="IPR036264">
    <property type="entry name" value="Bact_exopeptidase_dim_dom"/>
</dbReference>
<reference evidence="5" key="1">
    <citation type="journal article" date="2019" name="Int. J. Syst. Evol. Microbiol.">
        <title>The Global Catalogue of Microorganisms (GCM) 10K type strain sequencing project: providing services to taxonomists for standard genome sequencing and annotation.</title>
        <authorList>
            <consortium name="The Broad Institute Genomics Platform"/>
            <consortium name="The Broad Institute Genome Sequencing Center for Infectious Disease"/>
            <person name="Wu L."/>
            <person name="Ma J."/>
        </authorList>
    </citation>
    <scope>NUCLEOTIDE SEQUENCE [LARGE SCALE GENOMIC DNA]</scope>
    <source>
        <strain evidence="5">JCM 4358</strain>
    </source>
</reference>
<evidence type="ECO:0000256" key="2">
    <source>
        <dbReference type="SAM" id="MobiDB-lite"/>
    </source>
</evidence>
<feature type="domain" description="Peptidase M20 dimerisation" evidence="3">
    <location>
        <begin position="199"/>
        <end position="291"/>
    </location>
</feature>
<accession>A0ABP5W0I8</accession>
<evidence type="ECO:0000259" key="3">
    <source>
        <dbReference type="Pfam" id="PF07687"/>
    </source>
</evidence>
<dbReference type="InterPro" id="IPR017439">
    <property type="entry name" value="Amidohydrolase"/>
</dbReference>
<evidence type="ECO:0000256" key="1">
    <source>
        <dbReference type="PIRNR" id="PIRNR037226"/>
    </source>
</evidence>
<feature type="region of interest" description="Disordered" evidence="2">
    <location>
        <begin position="1"/>
        <end position="30"/>
    </location>
</feature>
<dbReference type="InterPro" id="IPR017144">
    <property type="entry name" value="Xaa-Arg_dipeptidase"/>
</dbReference>
<dbReference type="PANTHER" id="PTHR30575">
    <property type="entry name" value="PEPTIDASE M20"/>
    <property type="match status" value="1"/>
</dbReference>
<name>A0ABP5W0I8_9ACTN</name>